<comment type="caution">
    <text evidence="8">The sequence shown here is derived from an EMBL/GenBank/DDBJ whole genome shotgun (WGS) entry which is preliminary data.</text>
</comment>
<dbReference type="InterPro" id="IPR008010">
    <property type="entry name" value="Tatp1"/>
</dbReference>
<evidence type="ECO:0000256" key="2">
    <source>
        <dbReference type="ARBA" id="ARBA00008803"/>
    </source>
</evidence>
<evidence type="ECO:0000313" key="8">
    <source>
        <dbReference type="EMBL" id="CAJ1404145.1"/>
    </source>
</evidence>
<proteinExistence type="inferred from homology"/>
<evidence type="ECO:0000256" key="6">
    <source>
        <dbReference type="SAM" id="MobiDB-lite"/>
    </source>
</evidence>
<keyword evidence="5 7" id="KW-0472">Membrane</keyword>
<feature type="region of interest" description="Disordered" evidence="6">
    <location>
        <begin position="38"/>
        <end position="72"/>
    </location>
</feature>
<reference evidence="8" key="1">
    <citation type="submission" date="2023-08" db="EMBL/GenBank/DDBJ databases">
        <authorList>
            <person name="Chen Y."/>
            <person name="Shah S."/>
            <person name="Dougan E. K."/>
            <person name="Thang M."/>
            <person name="Chan C."/>
        </authorList>
    </citation>
    <scope>NUCLEOTIDE SEQUENCE</scope>
</reference>
<keyword evidence="3 7" id="KW-0812">Transmembrane</keyword>
<comment type="similarity">
    <text evidence="2">Belongs to the TAPT1 family.</text>
</comment>
<protein>
    <submittedName>
        <fullName evidence="8">Uncharacterized protein</fullName>
    </submittedName>
</protein>
<name>A0AA36JEZ8_9DINO</name>
<evidence type="ECO:0000256" key="7">
    <source>
        <dbReference type="SAM" id="Phobius"/>
    </source>
</evidence>
<keyword evidence="9" id="KW-1185">Reference proteome</keyword>
<evidence type="ECO:0000313" key="9">
    <source>
        <dbReference type="Proteomes" id="UP001178507"/>
    </source>
</evidence>
<accession>A0AA36JEZ8</accession>
<dbReference type="AlphaFoldDB" id="A0AA36JEZ8"/>
<dbReference type="Pfam" id="PF05346">
    <property type="entry name" value="DUF747"/>
    <property type="match status" value="1"/>
</dbReference>
<dbReference type="PANTHER" id="PTHR13317">
    <property type="entry name" value="TRANSMEMBRANE ANTERIOR POSTERIOR TRANSFORMATION PROTEIN 1 HOMOLOG"/>
    <property type="match status" value="1"/>
</dbReference>
<dbReference type="GO" id="GO:0005789">
    <property type="term" value="C:endoplasmic reticulum membrane"/>
    <property type="evidence" value="ECO:0007669"/>
    <property type="project" value="TreeGrafter"/>
</dbReference>
<comment type="subcellular location">
    <subcellularLocation>
        <location evidence="1">Membrane</location>
        <topology evidence="1">Multi-pass membrane protein</topology>
    </subcellularLocation>
</comment>
<dbReference type="PANTHER" id="PTHR13317:SF4">
    <property type="entry name" value="TRANSMEMBRANE ANTERIOR POSTERIOR TRANSFORMATION PROTEIN 1 HOMOLOG"/>
    <property type="match status" value="1"/>
</dbReference>
<feature type="transmembrane region" description="Helical" evidence="7">
    <location>
        <begin position="435"/>
        <end position="461"/>
    </location>
</feature>
<organism evidence="8 9">
    <name type="scientific">Effrenium voratum</name>
    <dbReference type="NCBI Taxonomy" id="2562239"/>
    <lineage>
        <taxon>Eukaryota</taxon>
        <taxon>Sar</taxon>
        <taxon>Alveolata</taxon>
        <taxon>Dinophyceae</taxon>
        <taxon>Suessiales</taxon>
        <taxon>Symbiodiniaceae</taxon>
        <taxon>Effrenium</taxon>
    </lineage>
</organism>
<evidence type="ECO:0000256" key="4">
    <source>
        <dbReference type="ARBA" id="ARBA00022989"/>
    </source>
</evidence>
<evidence type="ECO:0000256" key="3">
    <source>
        <dbReference type="ARBA" id="ARBA00022692"/>
    </source>
</evidence>
<evidence type="ECO:0000256" key="5">
    <source>
        <dbReference type="ARBA" id="ARBA00023136"/>
    </source>
</evidence>
<dbReference type="Proteomes" id="UP001178507">
    <property type="component" value="Unassembled WGS sequence"/>
</dbReference>
<keyword evidence="4 7" id="KW-1133">Transmembrane helix</keyword>
<gene>
    <name evidence="8" type="ORF">EVOR1521_LOCUS26660</name>
</gene>
<sequence length="480" mass="53696">MLGPPLEFLPQLEPEELRAYRQDYQAFRAGHHVGAHGEITGLRRGRQKSEVDGEQAEAYFSEPEPREPSANPREAPALALRFWSWLGGEAASRAKPPSLEALPRNHLLEVAKVPPRLEKVLAFGFLLCLDILLHELSFTPLQVLRGLGGHCRRAWRGARGSLSATERCDVLRVALFALNVVLLKACFSNSRVYHYIRGESFLKLYVLFNMLELAERWLRSVGVDFFELLVASERSGGFPWKFLAVLVYCFLHSSMHMVRIQLLTVAINTSSSAMFLIIVTNNFGEIKSTVFKRYEAKSLFPIVTSDIVERFYLVLDIIFVLLRLGASTRRAAYVDIAQWLLLLVGIELGTDWVKFCLIMKFSELPAAVLESYYQVLLADVLVCRMPKREGPALKVPFRGIQSFSHAATAKRVGFSALPLSSLVLLHLPLGSPLGILAVLVFLILALLAKVLLGICVLGFAARRRQKLAKGLELFGKVRAL</sequence>
<dbReference type="EMBL" id="CAUJNA010003527">
    <property type="protein sequence ID" value="CAJ1404145.1"/>
    <property type="molecule type" value="Genomic_DNA"/>
</dbReference>
<evidence type="ECO:0000256" key="1">
    <source>
        <dbReference type="ARBA" id="ARBA00004141"/>
    </source>
</evidence>